<dbReference type="InterPro" id="IPR000742">
    <property type="entry name" value="EGF"/>
</dbReference>
<protein>
    <submittedName>
        <fullName evidence="1">Uncharacterized protein</fullName>
    </submittedName>
</protein>
<keyword evidence="2" id="KW-1185">Reference proteome</keyword>
<dbReference type="OrthoDB" id="5954791at2759"/>
<dbReference type="PROSITE" id="PS50948">
    <property type="entry name" value="PAN"/>
    <property type="match status" value="1"/>
</dbReference>
<name>A0A6S7JZI6_PARCT</name>
<evidence type="ECO:0000313" key="2">
    <source>
        <dbReference type="Proteomes" id="UP001152795"/>
    </source>
</evidence>
<dbReference type="EMBL" id="CACRXK020020419">
    <property type="protein sequence ID" value="CAB4034790.1"/>
    <property type="molecule type" value="Genomic_DNA"/>
</dbReference>
<proteinExistence type="predicted"/>
<dbReference type="SUPFAM" id="SSF56496">
    <property type="entry name" value="Fibrinogen C-terminal domain-like"/>
    <property type="match status" value="1"/>
</dbReference>
<dbReference type="PROSITE" id="PS00022">
    <property type="entry name" value="EGF_1"/>
    <property type="match status" value="1"/>
</dbReference>
<dbReference type="Proteomes" id="UP001152795">
    <property type="component" value="Unassembled WGS sequence"/>
</dbReference>
<dbReference type="PROSITE" id="PS01186">
    <property type="entry name" value="EGF_2"/>
    <property type="match status" value="1"/>
</dbReference>
<reference evidence="1" key="1">
    <citation type="submission" date="2020-04" db="EMBL/GenBank/DDBJ databases">
        <authorList>
            <person name="Alioto T."/>
            <person name="Alioto T."/>
            <person name="Gomez Garrido J."/>
        </authorList>
    </citation>
    <scope>NUCLEOTIDE SEQUENCE</scope>
    <source>
        <strain evidence="1">A484AB</strain>
    </source>
</reference>
<evidence type="ECO:0000313" key="1">
    <source>
        <dbReference type="EMBL" id="CAB4034790.1"/>
    </source>
</evidence>
<dbReference type="InterPro" id="IPR003609">
    <property type="entry name" value="Pan_app"/>
</dbReference>
<gene>
    <name evidence="1" type="ORF">PACLA_8A055363</name>
</gene>
<accession>A0A6S7JZI6</accession>
<sequence length="367" mass="42049">MFNSQSQFTIKAVKNKKFDDSCLINETFNTGDIADCLEHCLEDCRCQSFQICGETKCQLCSSHKQEDSSLLHDNDICVFAMYEMRHAQKFDDHCSIIACPTKYNCCQQQSGLCPVNKRCKPFNSPQKPWKRFTCECRDGYHGDNCDKPVRSCGGYLNHPRTSGMYKVLDSVNRPYEVYCHFDSDGAWTLVQSCSFANHTVENSVFGKPLSEDHPFSENTLKWSGYRLSQTRMLFINQNSDRLRFTCGFEKEQDVNQTDYLQMSLNQLGSNTDITTKYFTKIEVSYRGKINGTDLNGCQIKVGQKADKGLRVRIESDGALFVPEKPNARNCHSFRYFSDLTGKQCLLPTHRCTQNENSTSQLWFGKKP</sequence>
<dbReference type="AlphaFoldDB" id="A0A6S7JZI6"/>
<dbReference type="InterPro" id="IPR036056">
    <property type="entry name" value="Fibrinogen-like_C"/>
</dbReference>
<comment type="caution">
    <text evidence="1">The sequence shown here is derived from an EMBL/GenBank/DDBJ whole genome shotgun (WGS) entry which is preliminary data.</text>
</comment>
<organism evidence="1 2">
    <name type="scientific">Paramuricea clavata</name>
    <name type="common">Red gorgonian</name>
    <name type="synonym">Violescent sea-whip</name>
    <dbReference type="NCBI Taxonomy" id="317549"/>
    <lineage>
        <taxon>Eukaryota</taxon>
        <taxon>Metazoa</taxon>
        <taxon>Cnidaria</taxon>
        <taxon>Anthozoa</taxon>
        <taxon>Octocorallia</taxon>
        <taxon>Malacalcyonacea</taxon>
        <taxon>Plexauridae</taxon>
        <taxon>Paramuricea</taxon>
    </lineage>
</organism>